<dbReference type="InterPro" id="IPR006664">
    <property type="entry name" value="OMP_bac"/>
</dbReference>
<evidence type="ECO:0000256" key="6">
    <source>
        <dbReference type="SAM" id="Phobius"/>
    </source>
</evidence>
<evidence type="ECO:0000256" key="5">
    <source>
        <dbReference type="SAM" id="MobiDB-lite"/>
    </source>
</evidence>
<feature type="transmembrane region" description="Helical" evidence="6">
    <location>
        <begin position="35"/>
        <end position="55"/>
    </location>
</feature>
<dbReference type="SUPFAM" id="SSF103088">
    <property type="entry name" value="OmpA-like"/>
    <property type="match status" value="1"/>
</dbReference>
<comment type="subcellular location">
    <subcellularLocation>
        <location evidence="1">Cell outer membrane</location>
    </subcellularLocation>
</comment>
<feature type="chain" id="PRO_5045835822" evidence="7">
    <location>
        <begin position="29"/>
        <end position="229"/>
    </location>
</feature>
<dbReference type="PANTHER" id="PTHR30329:SF21">
    <property type="entry name" value="LIPOPROTEIN YIAD-RELATED"/>
    <property type="match status" value="1"/>
</dbReference>
<evidence type="ECO:0000259" key="8">
    <source>
        <dbReference type="PROSITE" id="PS51123"/>
    </source>
</evidence>
<evidence type="ECO:0000256" key="7">
    <source>
        <dbReference type="SAM" id="SignalP"/>
    </source>
</evidence>
<dbReference type="EMBL" id="BSOS01000099">
    <property type="protein sequence ID" value="GLR68969.1"/>
    <property type="molecule type" value="Genomic_DNA"/>
</dbReference>
<evidence type="ECO:0000256" key="1">
    <source>
        <dbReference type="ARBA" id="ARBA00004442"/>
    </source>
</evidence>
<dbReference type="InterPro" id="IPR036737">
    <property type="entry name" value="OmpA-like_sf"/>
</dbReference>
<keyword evidence="2 4" id="KW-0472">Membrane</keyword>
<feature type="region of interest" description="Disordered" evidence="5">
    <location>
        <begin position="191"/>
        <end position="210"/>
    </location>
</feature>
<protein>
    <submittedName>
        <fullName evidence="9">OmpA family lipoprotein</fullName>
    </submittedName>
</protein>
<name>A0ABQ6AFT0_9PROT</name>
<gene>
    <name evidence="9" type="ORF">GCM10010909_36510</name>
</gene>
<dbReference type="Pfam" id="PF00691">
    <property type="entry name" value="OmpA"/>
    <property type="match status" value="1"/>
</dbReference>
<feature type="signal peptide" evidence="7">
    <location>
        <begin position="1"/>
        <end position="28"/>
    </location>
</feature>
<evidence type="ECO:0000313" key="10">
    <source>
        <dbReference type="Proteomes" id="UP001156641"/>
    </source>
</evidence>
<evidence type="ECO:0000256" key="4">
    <source>
        <dbReference type="PROSITE-ProRule" id="PRU00473"/>
    </source>
</evidence>
<evidence type="ECO:0000256" key="3">
    <source>
        <dbReference type="ARBA" id="ARBA00023237"/>
    </source>
</evidence>
<keyword evidence="10" id="KW-1185">Reference proteome</keyword>
<dbReference type="PRINTS" id="PR01023">
    <property type="entry name" value="NAFLGMOTY"/>
</dbReference>
<dbReference type="Proteomes" id="UP001156641">
    <property type="component" value="Unassembled WGS sequence"/>
</dbReference>
<keyword evidence="7" id="KW-0732">Signal</keyword>
<feature type="domain" description="OmpA-like" evidence="8">
    <location>
        <begin position="108"/>
        <end position="225"/>
    </location>
</feature>
<evidence type="ECO:0000313" key="9">
    <source>
        <dbReference type="EMBL" id="GLR68969.1"/>
    </source>
</evidence>
<dbReference type="Gene3D" id="3.30.1330.60">
    <property type="entry name" value="OmpA-like domain"/>
    <property type="match status" value="1"/>
</dbReference>
<reference evidence="10" key="1">
    <citation type="journal article" date="2019" name="Int. J. Syst. Evol. Microbiol.">
        <title>The Global Catalogue of Microorganisms (GCM) 10K type strain sequencing project: providing services to taxonomists for standard genome sequencing and annotation.</title>
        <authorList>
            <consortium name="The Broad Institute Genomics Platform"/>
            <consortium name="The Broad Institute Genome Sequencing Center for Infectious Disease"/>
            <person name="Wu L."/>
            <person name="Ma J."/>
        </authorList>
    </citation>
    <scope>NUCLEOTIDE SEQUENCE [LARGE SCALE GENOMIC DNA]</scope>
    <source>
        <strain evidence="10">NBRC 112502</strain>
    </source>
</reference>
<keyword evidence="9" id="KW-0449">Lipoprotein</keyword>
<dbReference type="InterPro" id="IPR050330">
    <property type="entry name" value="Bact_OuterMem_StrucFunc"/>
</dbReference>
<dbReference type="InterPro" id="IPR006665">
    <property type="entry name" value="OmpA-like"/>
</dbReference>
<keyword evidence="3" id="KW-0998">Cell outer membrane</keyword>
<accession>A0ABQ6AFT0</accession>
<keyword evidence="6" id="KW-0812">Transmembrane</keyword>
<evidence type="ECO:0000256" key="2">
    <source>
        <dbReference type="ARBA" id="ARBA00023136"/>
    </source>
</evidence>
<proteinExistence type="predicted"/>
<feature type="transmembrane region" description="Helical" evidence="6">
    <location>
        <begin position="62"/>
        <end position="81"/>
    </location>
</feature>
<organism evidence="9 10">
    <name type="scientific">Acidocella aquatica</name>
    <dbReference type="NCBI Taxonomy" id="1922313"/>
    <lineage>
        <taxon>Bacteria</taxon>
        <taxon>Pseudomonadati</taxon>
        <taxon>Pseudomonadota</taxon>
        <taxon>Alphaproteobacteria</taxon>
        <taxon>Acetobacterales</taxon>
        <taxon>Acidocellaceae</taxon>
        <taxon>Acidocella</taxon>
    </lineage>
</organism>
<dbReference type="PANTHER" id="PTHR30329">
    <property type="entry name" value="STATOR ELEMENT OF FLAGELLAR MOTOR COMPLEX"/>
    <property type="match status" value="1"/>
</dbReference>
<dbReference type="PRINTS" id="PR01021">
    <property type="entry name" value="OMPADOMAIN"/>
</dbReference>
<dbReference type="CDD" id="cd07185">
    <property type="entry name" value="OmpA_C-like"/>
    <property type="match status" value="1"/>
</dbReference>
<sequence>MQMTRTVHRTAAAFMCVTLLAGCSQQYAQNNPGAASAATGAGIGAVGGALIGALASGGQARGAVIGALGGAAAGGLGGYLWNQHLEAQKQQLQQSAQGTGVQVTQTADNRLKVNIPADAGFDTGSATLNPRINPILDQLASGVQQNPTETVQIVGYTDSTGSSEINYPLSDHRAGSVQSYLVSRGVNGQRITTQGMGPQNPVASNTTAAGRAANRRVEIYVAFPAQPAG</sequence>
<comment type="caution">
    <text evidence="9">The sequence shown here is derived from an EMBL/GenBank/DDBJ whole genome shotgun (WGS) entry which is preliminary data.</text>
</comment>
<dbReference type="PROSITE" id="PS51257">
    <property type="entry name" value="PROKAR_LIPOPROTEIN"/>
    <property type="match status" value="1"/>
</dbReference>
<keyword evidence="6" id="KW-1133">Transmembrane helix</keyword>
<dbReference type="PROSITE" id="PS51123">
    <property type="entry name" value="OMPA_2"/>
    <property type="match status" value="1"/>
</dbReference>